<sequence length="235" mass="24906">MADRPWNPILVPSAEQWGLKNATRTGGQSFSGHEQLTRSPAARWAASLTIPCGTRETVLAMRAALALGRSQVWIVGPVEVSRAPWFVDPMTGGGISYGMGAVASAYDPAFETNPDTASALDFQIAVPAPINTATLTIQRNRGGLLQPGMMCSIAGRLHLITSLLTGDPGADVGDAKPGQIDIEVRPWTRADYPAATPVEFGRPVCRMRLASDDTGALHLQLSRAGSVSLDLIEAF</sequence>
<reference evidence="1 2" key="1">
    <citation type="submission" date="2023-07" db="EMBL/GenBank/DDBJ databases">
        <title>Genomic Encyclopedia of Type Strains, Phase IV (KMG-IV): sequencing the most valuable type-strain genomes for metagenomic binning, comparative biology and taxonomic classification.</title>
        <authorList>
            <person name="Goeker M."/>
        </authorList>
    </citation>
    <scope>NUCLEOTIDE SEQUENCE [LARGE SCALE GENOMIC DNA]</scope>
    <source>
        <strain evidence="1 2">DSM 19562</strain>
    </source>
</reference>
<comment type="caution">
    <text evidence="1">The sequence shown here is derived from an EMBL/GenBank/DDBJ whole genome shotgun (WGS) entry which is preliminary data.</text>
</comment>
<protein>
    <submittedName>
        <fullName evidence="1">Uncharacterized protein</fullName>
    </submittedName>
</protein>
<organism evidence="1 2">
    <name type="scientific">Methylobacterium persicinum</name>
    <dbReference type="NCBI Taxonomy" id="374426"/>
    <lineage>
        <taxon>Bacteria</taxon>
        <taxon>Pseudomonadati</taxon>
        <taxon>Pseudomonadota</taxon>
        <taxon>Alphaproteobacteria</taxon>
        <taxon>Hyphomicrobiales</taxon>
        <taxon>Methylobacteriaceae</taxon>
        <taxon>Methylobacterium</taxon>
    </lineage>
</organism>
<evidence type="ECO:0000313" key="2">
    <source>
        <dbReference type="Proteomes" id="UP001236369"/>
    </source>
</evidence>
<gene>
    <name evidence="1" type="ORF">QO016_004191</name>
</gene>
<keyword evidence="2" id="KW-1185">Reference proteome</keyword>
<dbReference type="EMBL" id="JAUSVV010000014">
    <property type="protein sequence ID" value="MDQ0444674.1"/>
    <property type="molecule type" value="Genomic_DNA"/>
</dbReference>
<dbReference type="Proteomes" id="UP001236369">
    <property type="component" value="Unassembled WGS sequence"/>
</dbReference>
<proteinExistence type="predicted"/>
<accession>A0ABU0HT59</accession>
<evidence type="ECO:0000313" key="1">
    <source>
        <dbReference type="EMBL" id="MDQ0444674.1"/>
    </source>
</evidence>
<dbReference type="RefSeq" id="WP_238249390.1">
    <property type="nucleotide sequence ID" value="NZ_BPQX01000030.1"/>
</dbReference>
<name>A0ABU0HT59_9HYPH</name>